<gene>
    <name evidence="2" type="ORF">SAMN05216553_110389</name>
</gene>
<keyword evidence="3" id="KW-1185">Reference proteome</keyword>
<dbReference type="PANTHER" id="PTHR42685:SF19">
    <property type="entry name" value="POSSIBLE OXIDOREDUCTASE"/>
    <property type="match status" value="1"/>
</dbReference>
<dbReference type="Gene3D" id="3.50.50.60">
    <property type="entry name" value="FAD/NAD(P)-binding domain"/>
    <property type="match status" value="1"/>
</dbReference>
<dbReference type="PRINTS" id="PR00420">
    <property type="entry name" value="RNGMNOXGNASE"/>
</dbReference>
<dbReference type="AlphaFoldDB" id="A0A1G7WHV7"/>
<dbReference type="SUPFAM" id="SSF51905">
    <property type="entry name" value="FAD/NAD(P)-binding domain"/>
    <property type="match status" value="1"/>
</dbReference>
<name>A0A1G7WHV7_9PSEU</name>
<dbReference type="STRING" id="200378.SAMN05216553_110389"/>
<accession>A0A1G7WHV7</accession>
<dbReference type="InterPro" id="IPR036188">
    <property type="entry name" value="FAD/NAD-bd_sf"/>
</dbReference>
<dbReference type="InterPro" id="IPR002938">
    <property type="entry name" value="FAD-bd"/>
</dbReference>
<dbReference type="InterPro" id="IPR050407">
    <property type="entry name" value="Geranylgeranyl_reductase"/>
</dbReference>
<dbReference type="Proteomes" id="UP000199623">
    <property type="component" value="Unassembled WGS sequence"/>
</dbReference>
<evidence type="ECO:0000313" key="2">
    <source>
        <dbReference type="EMBL" id="SDG71369.1"/>
    </source>
</evidence>
<proteinExistence type="predicted"/>
<dbReference type="GO" id="GO:0071949">
    <property type="term" value="F:FAD binding"/>
    <property type="evidence" value="ECO:0007669"/>
    <property type="project" value="InterPro"/>
</dbReference>
<reference evidence="3" key="1">
    <citation type="submission" date="2016-10" db="EMBL/GenBank/DDBJ databases">
        <authorList>
            <person name="Varghese N."/>
            <person name="Submissions S."/>
        </authorList>
    </citation>
    <scope>NUCLEOTIDE SEQUENCE [LARGE SCALE GENOMIC DNA]</scope>
    <source>
        <strain evidence="3">CGMCC 4.3506</strain>
    </source>
</reference>
<dbReference type="Pfam" id="PF01494">
    <property type="entry name" value="FAD_binding_3"/>
    <property type="match status" value="1"/>
</dbReference>
<sequence>MHDVLVAGGGPAGLAVALGCAQAGMDVLVCERRPGVLDKACGEGLMPGAVHALAALGVDPSGHPIDGITYRQGRLTAHAPFRCGAGRGVRRVRLHDALGEAVRRAGIPVLDTPVTDVLQHDDHVRAGALRARYLVAADGLHSPIRALVGLRSPGRTSSPRWGLRRHFALEPWNGGVEVTWAPRSEAYVTPVAPDTVGVAILSPVRGGFTEQLAAFPELAERLAGAAPVSTVRGAGPLRQRTTGRVAGRVLLAGDAAGYVDALTGEGLALALTTGAELVRCLRAGRPADYDRAWARASRRSRWLTESLLWARNRPVLGRRIVPAAVRAPWLFAAAVDQLAR</sequence>
<organism evidence="2 3">
    <name type="scientific">Lentzea fradiae</name>
    <dbReference type="NCBI Taxonomy" id="200378"/>
    <lineage>
        <taxon>Bacteria</taxon>
        <taxon>Bacillati</taxon>
        <taxon>Actinomycetota</taxon>
        <taxon>Actinomycetes</taxon>
        <taxon>Pseudonocardiales</taxon>
        <taxon>Pseudonocardiaceae</taxon>
        <taxon>Lentzea</taxon>
    </lineage>
</organism>
<feature type="domain" description="FAD-binding" evidence="1">
    <location>
        <begin position="3"/>
        <end position="281"/>
    </location>
</feature>
<evidence type="ECO:0000259" key="1">
    <source>
        <dbReference type="Pfam" id="PF01494"/>
    </source>
</evidence>
<dbReference type="PANTHER" id="PTHR42685">
    <property type="entry name" value="GERANYLGERANYL DIPHOSPHATE REDUCTASE"/>
    <property type="match status" value="1"/>
</dbReference>
<evidence type="ECO:0000313" key="3">
    <source>
        <dbReference type="Proteomes" id="UP000199623"/>
    </source>
</evidence>
<dbReference type="OrthoDB" id="3647401at2"/>
<dbReference type="EMBL" id="FNCC01000010">
    <property type="protein sequence ID" value="SDG71369.1"/>
    <property type="molecule type" value="Genomic_DNA"/>
</dbReference>
<protein>
    <submittedName>
        <fullName evidence="2">Dehydrogenase (Flavoprotein)</fullName>
    </submittedName>
</protein>